<comment type="caution">
    <text evidence="1">The sequence shown here is derived from an EMBL/GenBank/DDBJ whole genome shotgun (WGS) entry which is preliminary data.</text>
</comment>
<dbReference type="Proteomes" id="UP000004931">
    <property type="component" value="Unassembled WGS sequence"/>
</dbReference>
<protein>
    <submittedName>
        <fullName evidence="1">Uncharacterized protein</fullName>
    </submittedName>
</protein>
<accession>A0YDC4</accession>
<evidence type="ECO:0000313" key="2">
    <source>
        <dbReference type="Proteomes" id="UP000004931"/>
    </source>
</evidence>
<dbReference type="AlphaFoldDB" id="A0YDC4"/>
<organism evidence="1 2">
    <name type="scientific">marine gamma proteobacterium HTCC2143</name>
    <dbReference type="NCBI Taxonomy" id="247633"/>
    <lineage>
        <taxon>Bacteria</taxon>
        <taxon>Pseudomonadati</taxon>
        <taxon>Pseudomonadota</taxon>
        <taxon>Gammaproteobacteria</taxon>
        <taxon>Cellvibrionales</taxon>
        <taxon>Spongiibacteraceae</taxon>
        <taxon>BD1-7 clade</taxon>
    </lineage>
</organism>
<sequence length="32" mass="3617">MNMDNLNGESLYSQEVIDLQKRTVEGDIFEGA</sequence>
<keyword evidence="2" id="KW-1185">Reference proteome</keyword>
<reference evidence="1 2" key="1">
    <citation type="journal article" date="2010" name="J. Bacteriol.">
        <title>Genome sequence of the oligotrophic marine Gammaproteobacterium HTCC2143, isolated from the Oregon Coast.</title>
        <authorList>
            <person name="Oh H.M."/>
            <person name="Kang I."/>
            <person name="Ferriera S."/>
            <person name="Giovannoni S.J."/>
            <person name="Cho J.C."/>
        </authorList>
    </citation>
    <scope>NUCLEOTIDE SEQUENCE [LARGE SCALE GENOMIC DNA]</scope>
    <source>
        <strain evidence="1 2">HTCC2143</strain>
    </source>
</reference>
<evidence type="ECO:0000313" key="1">
    <source>
        <dbReference type="EMBL" id="EAW31227.1"/>
    </source>
</evidence>
<gene>
    <name evidence="1" type="ORF">GP2143_03863</name>
</gene>
<dbReference type="EMBL" id="AAVT01000004">
    <property type="protein sequence ID" value="EAW31227.1"/>
    <property type="molecule type" value="Genomic_DNA"/>
</dbReference>
<proteinExistence type="predicted"/>
<name>A0YDC4_9GAMM</name>